<comment type="caution">
    <text evidence="2">The sequence shown here is derived from an EMBL/GenBank/DDBJ whole genome shotgun (WGS) entry which is preliminary data.</text>
</comment>
<keyword evidence="1" id="KW-0472">Membrane</keyword>
<keyword evidence="3" id="KW-1185">Reference proteome</keyword>
<reference evidence="2 3" key="1">
    <citation type="journal article" date="2018" name="Nat. Genet.">
        <title>The Rosa genome provides new insights in the design of modern roses.</title>
        <authorList>
            <person name="Bendahmane M."/>
        </authorList>
    </citation>
    <scope>NUCLEOTIDE SEQUENCE [LARGE SCALE GENOMIC DNA]</scope>
    <source>
        <strain evidence="3">cv. Old Blush</strain>
    </source>
</reference>
<keyword evidence="1" id="KW-1133">Transmembrane helix</keyword>
<dbReference type="AlphaFoldDB" id="A0A2P6SGU3"/>
<name>A0A2P6SGU3_ROSCH</name>
<sequence length="80" mass="8155">MLMEVVLSAAAMLMEVLLAILFQWCMVRIVLRPRVVFSPSDGDVSHGGTAGCGIGKADGVGQAGGVGTIANGGSAKVVYF</sequence>
<gene>
    <name evidence="2" type="ORF">RchiOBHm_Chr1g0353441</name>
</gene>
<evidence type="ECO:0000313" key="2">
    <source>
        <dbReference type="EMBL" id="PRQ57908.1"/>
    </source>
</evidence>
<evidence type="ECO:0000256" key="1">
    <source>
        <dbReference type="SAM" id="Phobius"/>
    </source>
</evidence>
<dbReference type="EMBL" id="PDCK01000039">
    <property type="protein sequence ID" value="PRQ57908.1"/>
    <property type="molecule type" value="Genomic_DNA"/>
</dbReference>
<keyword evidence="1" id="KW-0812">Transmembrane</keyword>
<dbReference type="Proteomes" id="UP000238479">
    <property type="component" value="Chromosome 1"/>
</dbReference>
<proteinExistence type="predicted"/>
<evidence type="ECO:0000313" key="3">
    <source>
        <dbReference type="Proteomes" id="UP000238479"/>
    </source>
</evidence>
<organism evidence="2 3">
    <name type="scientific">Rosa chinensis</name>
    <name type="common">China rose</name>
    <dbReference type="NCBI Taxonomy" id="74649"/>
    <lineage>
        <taxon>Eukaryota</taxon>
        <taxon>Viridiplantae</taxon>
        <taxon>Streptophyta</taxon>
        <taxon>Embryophyta</taxon>
        <taxon>Tracheophyta</taxon>
        <taxon>Spermatophyta</taxon>
        <taxon>Magnoliopsida</taxon>
        <taxon>eudicotyledons</taxon>
        <taxon>Gunneridae</taxon>
        <taxon>Pentapetalae</taxon>
        <taxon>rosids</taxon>
        <taxon>fabids</taxon>
        <taxon>Rosales</taxon>
        <taxon>Rosaceae</taxon>
        <taxon>Rosoideae</taxon>
        <taxon>Rosoideae incertae sedis</taxon>
        <taxon>Rosa</taxon>
    </lineage>
</organism>
<accession>A0A2P6SGU3</accession>
<protein>
    <submittedName>
        <fullName evidence="2">Uncharacterized protein</fullName>
    </submittedName>
</protein>
<feature type="transmembrane region" description="Helical" evidence="1">
    <location>
        <begin position="6"/>
        <end position="31"/>
    </location>
</feature>
<dbReference type="Gramene" id="PRQ57908">
    <property type="protein sequence ID" value="PRQ57908"/>
    <property type="gene ID" value="RchiOBHm_Chr1g0353441"/>
</dbReference>